<accession>Q8MVK4</accession>
<feature type="compositionally biased region" description="Low complexity" evidence="2">
    <location>
        <begin position="138"/>
        <end position="151"/>
    </location>
</feature>
<reference evidence="3" key="1">
    <citation type="journal article" date="2002" name="Development">
        <title>A molecular analysis of ascidian metamorphosis reveals activation of an innate immune response.</title>
        <authorList>
            <person name="Davidson B."/>
            <person name="Swalla B.J."/>
        </authorList>
    </citation>
    <scope>NUCLEOTIDE SEQUENCE</scope>
</reference>
<feature type="coiled-coil region" evidence="1">
    <location>
        <begin position="68"/>
        <end position="99"/>
    </location>
</feature>
<keyword evidence="1" id="KW-0175">Coiled coil</keyword>
<name>Q8MVK4_BOLVI</name>
<dbReference type="SUPFAM" id="SSF56436">
    <property type="entry name" value="C-type lectin-like"/>
    <property type="match status" value="1"/>
</dbReference>
<keyword evidence="3" id="KW-0675">Receptor</keyword>
<feature type="compositionally biased region" description="Basic and acidic residues" evidence="2">
    <location>
        <begin position="152"/>
        <end position="164"/>
    </location>
</feature>
<proteinExistence type="evidence at transcript level"/>
<organism evidence="3">
    <name type="scientific">Boltenia villosa</name>
    <name type="common">Spiny-headed tunicate</name>
    <name type="synonym">Cynthia villosa</name>
    <dbReference type="NCBI Taxonomy" id="63515"/>
    <lineage>
        <taxon>Eukaryota</taxon>
        <taxon>Metazoa</taxon>
        <taxon>Chordata</taxon>
        <taxon>Tunicata</taxon>
        <taxon>Ascidiacea</taxon>
        <taxon>Stolidobranchia</taxon>
        <taxon>Pyuridae</taxon>
        <taxon>Boltenia</taxon>
    </lineage>
</organism>
<protein>
    <submittedName>
        <fullName evidence="3">Natural killer cell receptor P1-34-like protein</fullName>
    </submittedName>
</protein>
<feature type="non-terminal residue" evidence="3">
    <location>
        <position position="1"/>
    </location>
</feature>
<dbReference type="AlphaFoldDB" id="Q8MVK4"/>
<dbReference type="Gene3D" id="3.10.100.10">
    <property type="entry name" value="Mannose-Binding Protein A, subunit A"/>
    <property type="match status" value="1"/>
</dbReference>
<evidence type="ECO:0000256" key="2">
    <source>
        <dbReference type="SAM" id="MobiDB-lite"/>
    </source>
</evidence>
<dbReference type="InterPro" id="IPR016187">
    <property type="entry name" value="CTDL_fold"/>
</dbReference>
<dbReference type="InterPro" id="IPR016186">
    <property type="entry name" value="C-type_lectin-like/link_sf"/>
</dbReference>
<gene>
    <name evidence="3" type="primary">clec</name>
</gene>
<evidence type="ECO:0000256" key="1">
    <source>
        <dbReference type="SAM" id="Coils"/>
    </source>
</evidence>
<sequence length="310" mass="35311">RSAGLSIWLYKNNIAYKSIMKSLIVLLIALLAVCSGARSGNKCDAENSTIEAISRNVCSIHEMLYDSEEKVSKQRKKMIKQIEDVKSEMINRIDGLEEGLQDLRMHVDMIMNQTMKQSDKLDKLIAMMEMKMKPGKQAKPAATMATKSTTKSPEDPVTDEKEEHEAPIPVELQRMRDFGVCDVIHDGKCFWLVVKTTYWHGHGNPCGSKGGKFAIIYDREHYEKIMKHIRPYIPKETLTIWLGMKFDVETEKISEGYAQWSKGYPQPWFKAQDRSFMALKILTDPENLENGMVHLNKDDDTNGALCEVSG</sequence>
<dbReference type="EMBL" id="AF483057">
    <property type="protein sequence ID" value="AAM76137.1"/>
    <property type="molecule type" value="mRNA"/>
</dbReference>
<evidence type="ECO:0000313" key="3">
    <source>
        <dbReference type="EMBL" id="AAM76137.1"/>
    </source>
</evidence>
<feature type="region of interest" description="Disordered" evidence="2">
    <location>
        <begin position="135"/>
        <end position="164"/>
    </location>
</feature>